<organism evidence="1 2">
    <name type="scientific">Protopolystoma xenopodis</name>
    <dbReference type="NCBI Taxonomy" id="117903"/>
    <lineage>
        <taxon>Eukaryota</taxon>
        <taxon>Metazoa</taxon>
        <taxon>Spiralia</taxon>
        <taxon>Lophotrochozoa</taxon>
        <taxon>Platyhelminthes</taxon>
        <taxon>Monogenea</taxon>
        <taxon>Polyopisthocotylea</taxon>
        <taxon>Polystomatidea</taxon>
        <taxon>Polystomatidae</taxon>
        <taxon>Protopolystoma</taxon>
    </lineage>
</organism>
<dbReference type="SUPFAM" id="SSF48371">
    <property type="entry name" value="ARM repeat"/>
    <property type="match status" value="1"/>
</dbReference>
<evidence type="ECO:0008006" key="3">
    <source>
        <dbReference type="Google" id="ProtNLM"/>
    </source>
</evidence>
<proteinExistence type="predicted"/>
<comment type="caution">
    <text evidence="1">The sequence shown here is derived from an EMBL/GenBank/DDBJ whole genome shotgun (WGS) entry which is preliminary data.</text>
</comment>
<evidence type="ECO:0000313" key="1">
    <source>
        <dbReference type="EMBL" id="VEL21667.1"/>
    </source>
</evidence>
<sequence length="94" mass="10215">MPSALALPEKRLRSLAAYAIACIAQTDWPESWPDLFEVLAGLLLRQPGDAVISLSTATSSDVDSVNELPAIHGVMRALSGLSLISYKHFRNYDT</sequence>
<dbReference type="OrthoDB" id="431626at2759"/>
<dbReference type="Gene3D" id="1.25.10.10">
    <property type="entry name" value="Leucine-rich Repeat Variant"/>
    <property type="match status" value="1"/>
</dbReference>
<name>A0A3S5A721_9PLAT</name>
<dbReference type="EMBL" id="CAAALY010052483">
    <property type="protein sequence ID" value="VEL21667.1"/>
    <property type="molecule type" value="Genomic_DNA"/>
</dbReference>
<dbReference type="Proteomes" id="UP000784294">
    <property type="component" value="Unassembled WGS sequence"/>
</dbReference>
<dbReference type="InterPro" id="IPR011989">
    <property type="entry name" value="ARM-like"/>
</dbReference>
<gene>
    <name evidence="1" type="ORF">PXEA_LOCUS15107</name>
</gene>
<protein>
    <recommendedName>
        <fullName evidence="3">Exportin-1/Importin-beta-like domain-containing protein</fullName>
    </recommendedName>
</protein>
<evidence type="ECO:0000313" key="2">
    <source>
        <dbReference type="Proteomes" id="UP000784294"/>
    </source>
</evidence>
<accession>A0A3S5A721</accession>
<keyword evidence="2" id="KW-1185">Reference proteome</keyword>
<reference evidence="1" key="1">
    <citation type="submission" date="2018-11" db="EMBL/GenBank/DDBJ databases">
        <authorList>
            <consortium name="Pathogen Informatics"/>
        </authorList>
    </citation>
    <scope>NUCLEOTIDE SEQUENCE</scope>
</reference>
<dbReference type="InterPro" id="IPR016024">
    <property type="entry name" value="ARM-type_fold"/>
</dbReference>
<dbReference type="AlphaFoldDB" id="A0A3S5A721"/>